<keyword evidence="8" id="KW-0732">Signal</keyword>
<evidence type="ECO:0000256" key="13">
    <source>
        <dbReference type="ARBA" id="ARBA00030238"/>
    </source>
</evidence>
<dbReference type="SUPFAM" id="SSF51445">
    <property type="entry name" value="(Trans)glycosidases"/>
    <property type="match status" value="1"/>
</dbReference>
<feature type="domain" description="Glycosyl hydrolase family 13 catalytic" evidence="18">
    <location>
        <begin position="67"/>
        <end position="454"/>
    </location>
</feature>
<comment type="caution">
    <text evidence="19">The sequence shown here is derived from an EMBL/GenBank/DDBJ whole genome shotgun (WGS) entry which is preliminary data.</text>
</comment>
<keyword evidence="9" id="KW-0378">Hydrolase</keyword>
<dbReference type="SMART" id="SM00632">
    <property type="entry name" value="Aamy_C"/>
    <property type="match status" value="1"/>
</dbReference>
<sequence>MNAYGQSPRHGNVSTLRRLWMRQWRTVTRGAVAVAACAALTAVGLVGQPTIAAANASAAPKTAPQSDVTVVAFQQSWNTIAKECTETYGPEGVGYIQVSPPEESIQGTQWWTAYQPVSYRIDSKFGTEAEFKSMIQQCNAVGVSIVADAVINHTTGADVALVNDQQGVAGSAYNGSYGRYPAMGDGVYRYKENGNGHQYGLTTDDFHDCTDNIVDYTNADQVRNCRLSTMWDLNTGSAHVQDIEADYLARLWKDGVRAYRIDSAKHIDPADLAAIKAKLAEKIGVAAADIPWVQEVIYHGGEAEALNPRNYLGNGKVIEFSYAYQLKQDFASSVTKLKNISKGLTPSSSANVFVSNWDTERSDETLTPASGARYELANAFLLANDYGSPKLMSSYWYGNDTAVGPSGATDTTVPDVDMNTACKAATGNDSDRWQDGQWLCQQRWTSVRGMIGFHNAVQGTSVANWQNDGDNNIGFARSSNGQDQGFFAINNTLQAHHVSYSTNLPDGEYCNVYASRDCSVRVSVKGGKLDTTIGARSAVAIYAAATPSTWVSSSTGATDVSDPDYQDTADGSKVADRSLTVYYRPDQSWGNVNLYYSLGGSDTTKTLAMRQVSGHDGWYSTTISDAGLRGVSFHFGNGSGAYDWQNGNGAQGTSYEAEVGATVIAVQGHQSSLGMPFATNGENKTRFTLHVSADINATHAEVWGTDKSGKTLAKKSYAFTGTDSFGDVLIHEFSGDYAAFSFRLTDDSGATVIGGDYSAAALDHVSGVVEAWVDSNNPSTAFTNSPAARQGTSIPTANDQKNPKNLHVVIHYQRADGQYQQYNLDDDTWRGWDVWSWQYNSAGRAYAFTDHDDFGEIASFDLNSPSGVRNVEFLLRQGGSSWLAKDPDNSPDREIPESLLSVADSENGTAEFWVVSGDPTLYAYRPTTHLVTFDGNGGEPTTRVSVADRASQKTTGIAVPSAPTRTGYMFSQWTCDKDGKQAYDFDTPVTDDMTLYAQWDPAYTVSFDNDGYDYQPYTVEQGDTATEPAQDPTRDGYAFNGWYADAARTVPFDFTKPLTSDVTLYAGWKSTNHTVTFDSQGGSAVNPQTVADGKTATAPAEPIRSGFTFGGWSTDQQGTQSYTFAAPVTGDLTLYAVWVDNASMPHSVTFHANDGTQNTSWIRVSAGSTVQAPNPAPTRQGYRFAYWSLDAAGTQPYDFNTTVTTDLDLYAQWAGMHTVSFDTGTDTAIDPQQVLDGTTATRPADPVREGYTFTGWSTDKTGKTMFDFNSPVTSDVALVAQWAANRQTVTYDAQGGSDVASQQVAYGSQAVRPGEPTRDGYVFEGWSTQADDPDGSHIYDFDAPVTGDITLYALWAPQEASGSANKLEIVMHVYDGVSYREHVKHGRKAVKPVDPIRSGYTFTGWSTDKAGKKLYDFATPVNAPLSLYAQWSQNPGSDTSTSQGNGDDKTDGNTGDSGTDTKSDTDSDNQQGTGTGSGSASTGTGSGSTATVSDGNTPSASGVTAGGPVNLNPASGANVPSARQQTGPGSAGGKLAKTGAGVTAVLAAALVFAGLGTALRADTAKHRRPAGGRHTRH</sequence>
<evidence type="ECO:0000256" key="8">
    <source>
        <dbReference type="ARBA" id="ARBA00022729"/>
    </source>
</evidence>
<keyword evidence="20" id="KW-1185">Reference proteome</keyword>
<evidence type="ECO:0000256" key="12">
    <source>
        <dbReference type="ARBA" id="ARBA00023295"/>
    </source>
</evidence>
<comment type="subcellular location">
    <subcellularLocation>
        <location evidence="3">Cell envelope</location>
    </subcellularLocation>
</comment>
<dbReference type="InterPro" id="IPR013784">
    <property type="entry name" value="Carb-bd-like_fold"/>
</dbReference>
<protein>
    <recommendedName>
        <fullName evidence="6">Alpha-amylase</fullName>
        <ecNumber evidence="5">3.2.1.1</ecNumber>
    </recommendedName>
    <alternativeName>
        <fullName evidence="13">1,4-alpha-D-glucan glucanohydrolase</fullName>
    </alternativeName>
</protein>
<organism evidence="19 20">
    <name type="scientific">Bifidobacterium apri</name>
    <dbReference type="NCBI Taxonomy" id="1769423"/>
    <lineage>
        <taxon>Bacteria</taxon>
        <taxon>Bacillati</taxon>
        <taxon>Actinomycetota</taxon>
        <taxon>Actinomycetes</taxon>
        <taxon>Bifidobacteriales</taxon>
        <taxon>Bifidobacteriaceae</taxon>
        <taxon>Bifidobacterium</taxon>
    </lineage>
</organism>
<dbReference type="RefSeq" id="WP_152355866.1">
    <property type="nucleotide sequence ID" value="NZ_JBHLXF010000026.1"/>
</dbReference>
<evidence type="ECO:0000256" key="5">
    <source>
        <dbReference type="ARBA" id="ARBA00012595"/>
    </source>
</evidence>
<dbReference type="GO" id="GO:0030313">
    <property type="term" value="C:cell envelope"/>
    <property type="evidence" value="ECO:0007669"/>
    <property type="project" value="UniProtKB-SubCell"/>
</dbReference>
<name>A0A6A2V7I9_9BIFI</name>
<dbReference type="EMBL" id="WBSO01000010">
    <property type="protein sequence ID" value="KAB8297404.1"/>
    <property type="molecule type" value="Genomic_DNA"/>
</dbReference>
<feature type="transmembrane region" description="Helical" evidence="16">
    <location>
        <begin position="1540"/>
        <end position="1559"/>
    </location>
</feature>
<dbReference type="InterPro" id="IPR013378">
    <property type="entry name" value="InlB-like_B-rpt"/>
</dbReference>
<dbReference type="Gene3D" id="2.60.40.10">
    <property type="entry name" value="Immunoglobulins"/>
    <property type="match status" value="1"/>
</dbReference>
<dbReference type="InterPro" id="IPR017853">
    <property type="entry name" value="GH"/>
</dbReference>
<dbReference type="Pfam" id="PF03714">
    <property type="entry name" value="PUD"/>
    <property type="match status" value="1"/>
</dbReference>
<keyword evidence="16" id="KW-0812">Transmembrane</keyword>
<dbReference type="GO" id="GO:0004556">
    <property type="term" value="F:alpha-amylase activity"/>
    <property type="evidence" value="ECO:0007669"/>
    <property type="project" value="UniProtKB-EC"/>
</dbReference>
<evidence type="ECO:0000256" key="10">
    <source>
        <dbReference type="ARBA" id="ARBA00022837"/>
    </source>
</evidence>
<feature type="compositionally biased region" description="Polar residues" evidence="15">
    <location>
        <begin position="1430"/>
        <end position="1443"/>
    </location>
</feature>
<evidence type="ECO:0000259" key="18">
    <source>
        <dbReference type="SMART" id="SM00642"/>
    </source>
</evidence>
<keyword evidence="12" id="KW-0326">Glycosidase</keyword>
<evidence type="ECO:0000313" key="19">
    <source>
        <dbReference type="EMBL" id="KAB8297404.1"/>
    </source>
</evidence>
<comment type="cofactor">
    <cofactor evidence="2">
        <name>Ca(2+)</name>
        <dbReference type="ChEBI" id="CHEBI:29108"/>
    </cofactor>
</comment>
<dbReference type="GO" id="GO:0005975">
    <property type="term" value="P:carbohydrate metabolic process"/>
    <property type="evidence" value="ECO:0007669"/>
    <property type="project" value="InterPro"/>
</dbReference>
<dbReference type="InterPro" id="IPR005323">
    <property type="entry name" value="CBM41_pullulanase"/>
</dbReference>
<dbReference type="CDD" id="cd10315">
    <property type="entry name" value="CBM41_pullulanase"/>
    <property type="match status" value="1"/>
</dbReference>
<reference evidence="19 20" key="1">
    <citation type="submission" date="2019-09" db="EMBL/GenBank/DDBJ databases">
        <title>Characterization of the phylogenetic diversity of two novel species belonging to the genus Bifidobacterium: Bifidobacterium cebidarum sp. nov. and Bifidobacterium leontopitheci sp. nov.</title>
        <authorList>
            <person name="Lugli G.A."/>
            <person name="Duranti S."/>
            <person name="Milani C."/>
            <person name="Turroni F."/>
            <person name="Ventura M."/>
        </authorList>
    </citation>
    <scope>NUCLEOTIDE SEQUENCE [LARGE SCALE GENOMIC DNA]</scope>
    <source>
        <strain evidence="19 20">DSM 100238</strain>
    </source>
</reference>
<evidence type="ECO:0000256" key="4">
    <source>
        <dbReference type="ARBA" id="ARBA00008061"/>
    </source>
</evidence>
<evidence type="ECO:0000256" key="3">
    <source>
        <dbReference type="ARBA" id="ARBA00004196"/>
    </source>
</evidence>
<keyword evidence="11" id="KW-0119">Carbohydrate metabolism</keyword>
<evidence type="ECO:0000256" key="9">
    <source>
        <dbReference type="ARBA" id="ARBA00022801"/>
    </source>
</evidence>
<dbReference type="InterPro" id="IPR006046">
    <property type="entry name" value="Alpha_amylase"/>
</dbReference>
<dbReference type="EC" id="3.2.1.1" evidence="5"/>
<evidence type="ECO:0000313" key="20">
    <source>
        <dbReference type="Proteomes" id="UP000440041"/>
    </source>
</evidence>
<dbReference type="Pfam" id="PF02806">
    <property type="entry name" value="Alpha-amylase_C"/>
    <property type="match status" value="1"/>
</dbReference>
<evidence type="ECO:0000256" key="2">
    <source>
        <dbReference type="ARBA" id="ARBA00001913"/>
    </source>
</evidence>
<dbReference type="Gene3D" id="3.20.20.80">
    <property type="entry name" value="Glycosidases"/>
    <property type="match status" value="1"/>
</dbReference>
<dbReference type="SUPFAM" id="SSF49452">
    <property type="entry name" value="Starch-binding domain-like"/>
    <property type="match status" value="1"/>
</dbReference>
<evidence type="ECO:0000256" key="1">
    <source>
        <dbReference type="ARBA" id="ARBA00000548"/>
    </source>
</evidence>
<evidence type="ECO:0000256" key="14">
    <source>
        <dbReference type="RuleBase" id="RU003615"/>
    </source>
</evidence>
<feature type="domain" description="Alpha-amylase C-terminal" evidence="17">
    <location>
        <begin position="463"/>
        <end position="546"/>
    </location>
</feature>
<dbReference type="InterPro" id="IPR013783">
    <property type="entry name" value="Ig-like_fold"/>
</dbReference>
<dbReference type="InterPro" id="IPR031319">
    <property type="entry name" value="A-amylase_C"/>
</dbReference>
<dbReference type="GO" id="GO:0030246">
    <property type="term" value="F:carbohydrate binding"/>
    <property type="evidence" value="ECO:0007669"/>
    <property type="project" value="InterPro"/>
</dbReference>
<accession>A0A6A2V7I9</accession>
<keyword evidence="10" id="KW-0106">Calcium</keyword>
<dbReference type="PRINTS" id="PR00110">
    <property type="entry name" value="ALPHAAMYLASE"/>
</dbReference>
<feature type="region of interest" description="Disordered" evidence="15">
    <location>
        <begin position="1430"/>
        <end position="1536"/>
    </location>
</feature>
<dbReference type="Proteomes" id="UP000440041">
    <property type="component" value="Unassembled WGS sequence"/>
</dbReference>
<feature type="compositionally biased region" description="Polar residues" evidence="15">
    <location>
        <begin position="1492"/>
        <end position="1502"/>
    </location>
</feature>
<dbReference type="SMART" id="SM00642">
    <property type="entry name" value="Aamy"/>
    <property type="match status" value="1"/>
</dbReference>
<keyword evidence="7" id="KW-0479">Metal-binding</keyword>
<dbReference type="OrthoDB" id="9763188at2"/>
<dbReference type="Pfam" id="PF00128">
    <property type="entry name" value="Alpha-amylase"/>
    <property type="match status" value="1"/>
</dbReference>
<dbReference type="Gene3D" id="2.60.40.1180">
    <property type="entry name" value="Golgi alpha-mannosidase II"/>
    <property type="match status" value="1"/>
</dbReference>
<proteinExistence type="inferred from homology"/>
<evidence type="ECO:0000256" key="16">
    <source>
        <dbReference type="SAM" id="Phobius"/>
    </source>
</evidence>
<comment type="catalytic activity">
    <reaction evidence="1">
        <text>Endohydrolysis of (1-&gt;4)-alpha-D-glucosidic linkages in polysaccharides containing three or more (1-&gt;4)-alpha-linked D-glucose units.</text>
        <dbReference type="EC" id="3.2.1.1"/>
    </reaction>
</comment>
<dbReference type="Pfam" id="PF09479">
    <property type="entry name" value="Flg_new"/>
    <property type="match status" value="7"/>
</dbReference>
<evidence type="ECO:0000259" key="17">
    <source>
        <dbReference type="SMART" id="SM00632"/>
    </source>
</evidence>
<feature type="compositionally biased region" description="Low complexity" evidence="15">
    <location>
        <begin position="1478"/>
        <end position="1491"/>
    </location>
</feature>
<dbReference type="NCBIfam" id="TIGR02543">
    <property type="entry name" value="List_Bact_rpt"/>
    <property type="match status" value="7"/>
</dbReference>
<dbReference type="PANTHER" id="PTHR43447">
    <property type="entry name" value="ALPHA-AMYLASE"/>
    <property type="match status" value="1"/>
</dbReference>
<dbReference type="GO" id="GO:0046872">
    <property type="term" value="F:metal ion binding"/>
    <property type="evidence" value="ECO:0007669"/>
    <property type="project" value="UniProtKB-KW"/>
</dbReference>
<keyword evidence="16" id="KW-0472">Membrane</keyword>
<dbReference type="CDD" id="cd11317">
    <property type="entry name" value="AmyAc_bac_euk_AmyA"/>
    <property type="match status" value="1"/>
</dbReference>
<dbReference type="InterPro" id="IPR006047">
    <property type="entry name" value="GH13_cat_dom"/>
</dbReference>
<dbReference type="Gene3D" id="2.60.40.1110">
    <property type="match status" value="1"/>
</dbReference>
<evidence type="ECO:0000256" key="7">
    <source>
        <dbReference type="ARBA" id="ARBA00022723"/>
    </source>
</evidence>
<keyword evidence="16" id="KW-1133">Transmembrane helix</keyword>
<evidence type="ECO:0000256" key="11">
    <source>
        <dbReference type="ARBA" id="ARBA00023277"/>
    </source>
</evidence>
<dbReference type="SUPFAM" id="SSF51011">
    <property type="entry name" value="Glycosyl hydrolase domain"/>
    <property type="match status" value="1"/>
</dbReference>
<dbReference type="InterPro" id="IPR042229">
    <property type="entry name" value="Listeria/Bacterioides_rpt_sf"/>
</dbReference>
<dbReference type="InterPro" id="IPR006048">
    <property type="entry name" value="A-amylase/branching_C"/>
</dbReference>
<comment type="similarity">
    <text evidence="4 14">Belongs to the glycosyl hydrolase 13 family.</text>
</comment>
<gene>
    <name evidence="19" type="ORF">DSM100238_1289</name>
</gene>
<evidence type="ECO:0000256" key="6">
    <source>
        <dbReference type="ARBA" id="ARBA00017303"/>
    </source>
</evidence>
<evidence type="ECO:0000256" key="15">
    <source>
        <dbReference type="SAM" id="MobiDB-lite"/>
    </source>
</evidence>
<dbReference type="InterPro" id="IPR013780">
    <property type="entry name" value="Glyco_hydro_b"/>
</dbReference>
<dbReference type="Gene3D" id="2.60.40.4270">
    <property type="entry name" value="Listeria-Bacteroides repeat domain"/>
    <property type="match status" value="7"/>
</dbReference>